<organism evidence="3">
    <name type="scientific">uncultured Eubacteriales bacterium</name>
    <dbReference type="NCBI Taxonomy" id="172733"/>
    <lineage>
        <taxon>Bacteria</taxon>
        <taxon>Bacillati</taxon>
        <taxon>Bacillota</taxon>
        <taxon>Clostridia</taxon>
        <taxon>Eubacteriales</taxon>
        <taxon>environmental samples</taxon>
    </lineage>
</organism>
<proteinExistence type="predicted"/>
<gene>
    <name evidence="3" type="ORF">KL86CLO1_11897</name>
</gene>
<name>A0A212JY69_9FIRM</name>
<evidence type="ECO:0000259" key="1">
    <source>
        <dbReference type="Pfam" id="PF01476"/>
    </source>
</evidence>
<dbReference type="InterPro" id="IPR018392">
    <property type="entry name" value="LysM"/>
</dbReference>
<reference evidence="3" key="1">
    <citation type="submission" date="2016-04" db="EMBL/GenBank/DDBJ databases">
        <authorList>
            <person name="Evans L.H."/>
            <person name="Alamgir A."/>
            <person name="Owens N."/>
            <person name="Weber N.D."/>
            <person name="Virtaneva K."/>
            <person name="Barbian K."/>
            <person name="Babar A."/>
            <person name="Rosenke K."/>
        </authorList>
    </citation>
    <scope>NUCLEOTIDE SEQUENCE</scope>
    <source>
        <strain evidence="3">86</strain>
    </source>
</reference>
<feature type="domain" description="SipL SPOCS" evidence="2">
    <location>
        <begin position="37"/>
        <end position="108"/>
    </location>
</feature>
<dbReference type="InterPro" id="IPR036779">
    <property type="entry name" value="LysM_dom_sf"/>
</dbReference>
<accession>A0A212JY69</accession>
<dbReference type="AlphaFoldDB" id="A0A212JY69"/>
<dbReference type="SUPFAM" id="SSF54106">
    <property type="entry name" value="LysM domain"/>
    <property type="match status" value="1"/>
</dbReference>
<protein>
    <submittedName>
        <fullName evidence="3">LysM domain protein</fullName>
    </submittedName>
</protein>
<dbReference type="InterPro" id="IPR024300">
    <property type="entry name" value="SipL_SPOCS_dom"/>
</dbReference>
<dbReference type="Pfam" id="PF12673">
    <property type="entry name" value="SipL"/>
    <property type="match status" value="2"/>
</dbReference>
<feature type="domain" description="LysM" evidence="1">
    <location>
        <begin position="470"/>
        <end position="493"/>
    </location>
</feature>
<sequence length="507" mass="55275">MEIELTRTQLACYDTVLDTTVLHEETMEMIVSDACPDILRIVDTAGTVCLKSKEAMEGRAEVTGAVRCAILYLPDGERGVRRIEANIPFSCTADCAGISPACSVVAVPRILCADTRVLNPRKVLVRVNLAVDIRVFCPTTASLCTGAECNAPNGVEQLTERHKTYLVTCVQEKPFTFSDDLSIPGSRPEAAELLKCRANLTCTESKIIGNKLIFKGEASLRICYRAMDDSVCSVDFELPFSQIVEVSGVGEDADCSLSVLLTELSCTLGAGDGRTVSVSMGLLAQAVIREERYIELLTDIYSTSCNLTTEIQSNSFNDLVEQGSRRQTTREIIETEAMARTAIDASVSLGVVTQSREGSRMTFSVEAFLSVLYLTEENEVRSAARRVNVPCQVELPENSACSCRSRNIGEVFATPTAGGVEIRFDLDFRYLALSSKRVAAVAGVKAGEAIVRDGEKEPSIVLRVVGQERLWDIAKTYRTTMADIMQANELEEGGALEGKLLLIPRKR</sequence>
<evidence type="ECO:0000259" key="2">
    <source>
        <dbReference type="Pfam" id="PF12673"/>
    </source>
</evidence>
<evidence type="ECO:0000313" key="3">
    <source>
        <dbReference type="EMBL" id="SBW04367.1"/>
    </source>
</evidence>
<dbReference type="EMBL" id="FLUN01000001">
    <property type="protein sequence ID" value="SBW04367.1"/>
    <property type="molecule type" value="Genomic_DNA"/>
</dbReference>
<dbReference type="Gene3D" id="3.10.350.10">
    <property type="entry name" value="LysM domain"/>
    <property type="match status" value="1"/>
</dbReference>
<dbReference type="Pfam" id="PF01476">
    <property type="entry name" value="LysM"/>
    <property type="match status" value="1"/>
</dbReference>
<dbReference type="CDD" id="cd00118">
    <property type="entry name" value="LysM"/>
    <property type="match status" value="1"/>
</dbReference>
<feature type="domain" description="SipL SPOCS" evidence="2">
    <location>
        <begin position="191"/>
        <end position="267"/>
    </location>
</feature>